<dbReference type="InterPro" id="IPR014044">
    <property type="entry name" value="CAP_dom"/>
</dbReference>
<reference evidence="3 4" key="1">
    <citation type="submission" date="2024-02" db="EMBL/GenBank/DDBJ databases">
        <title>Chromosome-scale genome assembly of the rough periwinkle Littorina saxatilis.</title>
        <authorList>
            <person name="De Jode A."/>
            <person name="Faria R."/>
            <person name="Formenti G."/>
            <person name="Sims Y."/>
            <person name="Smith T.P."/>
            <person name="Tracey A."/>
            <person name="Wood J.M.D."/>
            <person name="Zagrodzka Z.B."/>
            <person name="Johannesson K."/>
            <person name="Butlin R.K."/>
            <person name="Leder E.H."/>
        </authorList>
    </citation>
    <scope>NUCLEOTIDE SEQUENCE [LARGE SCALE GENOMIC DNA]</scope>
    <source>
        <strain evidence="3">Snail1</strain>
        <tissue evidence="3">Muscle</tissue>
    </source>
</reference>
<dbReference type="Gene3D" id="3.40.33.10">
    <property type="entry name" value="CAP"/>
    <property type="match status" value="1"/>
</dbReference>
<comment type="caution">
    <text evidence="3">The sequence shown here is derived from an EMBL/GenBank/DDBJ whole genome shotgun (WGS) entry which is preliminary data.</text>
</comment>
<dbReference type="SUPFAM" id="SSF55797">
    <property type="entry name" value="PR-1-like"/>
    <property type="match status" value="1"/>
</dbReference>
<sequence>MIGIVTGLVLVLTLNSVSVQCWIPRGSQILFVLPNYTAKCPKKWTDVNKKHTMCLTDAPGATRVLLESKERQWIVDTHNEIRANVTPKAAAMPALVWDRRLAEVASKLTMQCKFGHDAWGARQIPGYQGISVGQNTAAGQPDFESAIRTWYNENKYWRYGMPWNPKYGHYLQQIHARTTRIGCGMAKCAGASYSTFFVCNYAKSLVRGNPYGSAKVSCKKCPDKCVKNLCDCKGRLCYNGKRLNPTTCKCECGKLFRGDQCQNKNCPGMEENWCSNTLDCTNTFYIGYCTKTCKWCP</sequence>
<gene>
    <name evidence="3" type="ORF">V1264_006416</name>
</gene>
<feature type="chain" id="PRO_5043004263" description="SCP domain-containing protein" evidence="1">
    <location>
        <begin position="22"/>
        <end position="297"/>
    </location>
</feature>
<evidence type="ECO:0000313" key="3">
    <source>
        <dbReference type="EMBL" id="KAK7094938.1"/>
    </source>
</evidence>
<proteinExistence type="predicted"/>
<evidence type="ECO:0000256" key="1">
    <source>
        <dbReference type="SAM" id="SignalP"/>
    </source>
</evidence>
<feature type="signal peptide" evidence="1">
    <location>
        <begin position="1"/>
        <end position="21"/>
    </location>
</feature>
<dbReference type="SMART" id="SM00198">
    <property type="entry name" value="SCP"/>
    <property type="match status" value="1"/>
</dbReference>
<dbReference type="Pfam" id="PF00188">
    <property type="entry name" value="CAP"/>
    <property type="match status" value="1"/>
</dbReference>
<dbReference type="PANTHER" id="PTHR10334">
    <property type="entry name" value="CYSTEINE-RICH SECRETORY PROTEIN-RELATED"/>
    <property type="match status" value="1"/>
</dbReference>
<dbReference type="AlphaFoldDB" id="A0AAN9G487"/>
<evidence type="ECO:0000259" key="2">
    <source>
        <dbReference type="SMART" id="SM00198"/>
    </source>
</evidence>
<feature type="domain" description="SCP" evidence="2">
    <location>
        <begin position="69"/>
        <end position="212"/>
    </location>
</feature>
<keyword evidence="1" id="KW-0732">Signal</keyword>
<keyword evidence="4" id="KW-1185">Reference proteome</keyword>
<dbReference type="Proteomes" id="UP001374579">
    <property type="component" value="Unassembled WGS sequence"/>
</dbReference>
<dbReference type="CDD" id="cd05380">
    <property type="entry name" value="CAP_euk"/>
    <property type="match status" value="1"/>
</dbReference>
<dbReference type="PRINTS" id="PR00837">
    <property type="entry name" value="V5TPXLIKE"/>
</dbReference>
<evidence type="ECO:0000313" key="4">
    <source>
        <dbReference type="Proteomes" id="UP001374579"/>
    </source>
</evidence>
<name>A0AAN9G487_9CAEN</name>
<protein>
    <recommendedName>
        <fullName evidence="2">SCP domain-containing protein</fullName>
    </recommendedName>
</protein>
<organism evidence="3 4">
    <name type="scientific">Littorina saxatilis</name>
    <dbReference type="NCBI Taxonomy" id="31220"/>
    <lineage>
        <taxon>Eukaryota</taxon>
        <taxon>Metazoa</taxon>
        <taxon>Spiralia</taxon>
        <taxon>Lophotrochozoa</taxon>
        <taxon>Mollusca</taxon>
        <taxon>Gastropoda</taxon>
        <taxon>Caenogastropoda</taxon>
        <taxon>Littorinimorpha</taxon>
        <taxon>Littorinoidea</taxon>
        <taxon>Littorinidae</taxon>
        <taxon>Littorina</taxon>
    </lineage>
</organism>
<dbReference type="InterPro" id="IPR035940">
    <property type="entry name" value="CAP_sf"/>
</dbReference>
<accession>A0AAN9G487</accession>
<dbReference type="EMBL" id="JBAMIC010000018">
    <property type="protein sequence ID" value="KAK7094938.1"/>
    <property type="molecule type" value="Genomic_DNA"/>
</dbReference>
<dbReference type="InterPro" id="IPR001283">
    <property type="entry name" value="CRISP-related"/>
</dbReference>